<accession>A0A2G8L0C9</accession>
<dbReference type="EMBL" id="MRZV01000277">
    <property type="protein sequence ID" value="PIK53672.1"/>
    <property type="molecule type" value="Genomic_DNA"/>
</dbReference>
<sequence>MKRFRETEATTDEAAELIRAVLQKSASGATVLAEYRAQKCLSEKSRRLLVNIVVANMMEVHGGPTTVTKRKYAVGIVNLFENLKDPYTPTGHEAFYDDRTNTGFLAARIKNVNRGERRSEQSTITPKDPACKHDGGPMLKRALPAVSDNLQSEDNTTADVNWMKHTPAVSTDSNLVFEKMKNTLLVRRNMVNAMNSAGHIIEEFPQFKITPGLIEQDFRLLFPEEYPKLLEQWPLLKQKVIALARKSTDKGTTAELLATVDRGPCWDKETATILLVLCLLPPANHGRTGVSKLPVIKAVDFLIQFEKSGCSIDAFLENSSAMQPYILALGPTKSSISQYFIVVDHLALPCAAHDALGAFDALFKSHYMFGLHYNGPQECMVNNLGDNDVEPIEYDDNVEGDQLATSEIISPQELQNQAAGLICKMSSTSKISQNTLNQIANSIDNIIGEITSSVQAVVDKTFQENGLEKDSDVYHDIMISRMESRINKVTRLHEQVPVNNTFIYIPIIRTLELLLKHPDVLHFVTHDHKSRDGVIRDYCDANQFQQTPIFQQDCNAFQLHFFYDDFETVNPLGSKTSIHKIGAFYFVLKNLPPRFNSSLNNIHCAALCHTEDIKKYK</sequence>
<comment type="caution">
    <text evidence="2">The sequence shown here is derived from an EMBL/GenBank/DDBJ whole genome shotgun (WGS) entry which is preliminary data.</text>
</comment>
<evidence type="ECO:0000313" key="2">
    <source>
        <dbReference type="EMBL" id="PIK53672.1"/>
    </source>
</evidence>
<name>A0A2G8L0C9_STIJA</name>
<dbReference type="OrthoDB" id="10057997at2759"/>
<evidence type="ECO:0000256" key="1">
    <source>
        <dbReference type="SAM" id="MobiDB-lite"/>
    </source>
</evidence>
<dbReference type="Proteomes" id="UP000230750">
    <property type="component" value="Unassembled WGS sequence"/>
</dbReference>
<feature type="region of interest" description="Disordered" evidence="1">
    <location>
        <begin position="114"/>
        <end position="137"/>
    </location>
</feature>
<evidence type="ECO:0000313" key="3">
    <source>
        <dbReference type="Proteomes" id="UP000230750"/>
    </source>
</evidence>
<keyword evidence="3" id="KW-1185">Reference proteome</keyword>
<dbReference type="PANTHER" id="PTHR31025:SF29">
    <property type="entry name" value="SI:CH211-196P9.1"/>
    <property type="match status" value="1"/>
</dbReference>
<proteinExistence type="predicted"/>
<dbReference type="PANTHER" id="PTHR31025">
    <property type="entry name" value="SI:CH211-196P9.1-RELATED"/>
    <property type="match status" value="1"/>
</dbReference>
<organism evidence="2 3">
    <name type="scientific">Stichopus japonicus</name>
    <name type="common">Sea cucumber</name>
    <dbReference type="NCBI Taxonomy" id="307972"/>
    <lineage>
        <taxon>Eukaryota</taxon>
        <taxon>Metazoa</taxon>
        <taxon>Echinodermata</taxon>
        <taxon>Eleutherozoa</taxon>
        <taxon>Echinozoa</taxon>
        <taxon>Holothuroidea</taxon>
        <taxon>Aspidochirotacea</taxon>
        <taxon>Aspidochirotida</taxon>
        <taxon>Stichopodidae</taxon>
        <taxon>Apostichopus</taxon>
    </lineage>
</organism>
<dbReference type="AlphaFoldDB" id="A0A2G8L0C9"/>
<reference evidence="2 3" key="1">
    <citation type="journal article" date="2017" name="PLoS Biol.">
        <title>The sea cucumber genome provides insights into morphological evolution and visceral regeneration.</title>
        <authorList>
            <person name="Zhang X."/>
            <person name="Sun L."/>
            <person name="Yuan J."/>
            <person name="Sun Y."/>
            <person name="Gao Y."/>
            <person name="Zhang L."/>
            <person name="Li S."/>
            <person name="Dai H."/>
            <person name="Hamel J.F."/>
            <person name="Liu C."/>
            <person name="Yu Y."/>
            <person name="Liu S."/>
            <person name="Lin W."/>
            <person name="Guo K."/>
            <person name="Jin S."/>
            <person name="Xu P."/>
            <person name="Storey K.B."/>
            <person name="Huan P."/>
            <person name="Zhang T."/>
            <person name="Zhou Y."/>
            <person name="Zhang J."/>
            <person name="Lin C."/>
            <person name="Li X."/>
            <person name="Xing L."/>
            <person name="Huo D."/>
            <person name="Sun M."/>
            <person name="Wang L."/>
            <person name="Mercier A."/>
            <person name="Li F."/>
            <person name="Yang H."/>
            <person name="Xiang J."/>
        </authorList>
    </citation>
    <scope>NUCLEOTIDE SEQUENCE [LARGE SCALE GENOMIC DNA]</scope>
    <source>
        <strain evidence="2">Shaxun</strain>
        <tissue evidence="2">Muscle</tissue>
    </source>
</reference>
<protein>
    <submittedName>
        <fullName evidence="2">Uncharacterized protein</fullName>
    </submittedName>
</protein>
<gene>
    <name evidence="2" type="ORF">BSL78_09438</name>
</gene>
<dbReference type="STRING" id="307972.A0A2G8L0C9"/>